<evidence type="ECO:0000256" key="1">
    <source>
        <dbReference type="SAM" id="Phobius"/>
    </source>
</evidence>
<protein>
    <submittedName>
        <fullName evidence="3">CPBP family intramembrane metalloprotease</fullName>
    </submittedName>
</protein>
<reference evidence="3 4" key="1">
    <citation type="submission" date="2022-10" db="EMBL/GenBank/DDBJ databases">
        <title>Identification of biosynthetic pathway for the production of the potent trypsin inhibitor radiosumin.</title>
        <authorList>
            <person name="Fewer D.P."/>
            <person name="Delbaje E."/>
            <person name="Ouyang X."/>
            <person name="Agostino P.D."/>
            <person name="Wahlsten M."/>
            <person name="Jokela J."/>
            <person name="Permi P."/>
            <person name="Haapaniemi E."/>
            <person name="Koistinen H."/>
        </authorList>
    </citation>
    <scope>NUCLEOTIDE SEQUENCE [LARGE SCALE GENOMIC DNA]</scope>
    <source>
        <strain evidence="3 4">NIES-515</strain>
    </source>
</reference>
<evidence type="ECO:0000313" key="3">
    <source>
        <dbReference type="EMBL" id="MCV3216709.1"/>
    </source>
</evidence>
<feature type="transmembrane region" description="Helical" evidence="1">
    <location>
        <begin position="122"/>
        <end position="145"/>
    </location>
</feature>
<accession>A0ABT3B5V0</accession>
<feature type="transmembrane region" description="Helical" evidence="1">
    <location>
        <begin position="157"/>
        <end position="176"/>
    </location>
</feature>
<proteinExistence type="predicted"/>
<dbReference type="InterPro" id="IPR003675">
    <property type="entry name" value="Rce1/LyrA-like_dom"/>
</dbReference>
<keyword evidence="3" id="KW-0645">Protease</keyword>
<evidence type="ECO:0000313" key="4">
    <source>
        <dbReference type="Proteomes" id="UP001526143"/>
    </source>
</evidence>
<name>A0ABT3B5V0_9CYAN</name>
<organism evidence="3 4">
    <name type="scientific">Plectonema radiosum NIES-515</name>
    <dbReference type="NCBI Taxonomy" id="2986073"/>
    <lineage>
        <taxon>Bacteria</taxon>
        <taxon>Bacillati</taxon>
        <taxon>Cyanobacteriota</taxon>
        <taxon>Cyanophyceae</taxon>
        <taxon>Oscillatoriophycideae</taxon>
        <taxon>Oscillatoriales</taxon>
        <taxon>Microcoleaceae</taxon>
        <taxon>Plectonema</taxon>
    </lineage>
</organism>
<sequence length="278" mass="31698">MKINFLRLSQYPAPVRLGIFILALLLLWLPIAAPIRLLVRDDNLVTILTMPLLYVEFILLLRLWGKKVYKQTQILRHYGLERTPQNAIDLLRGLAIGLINILILFGVEGLLGWLVWQKPSIFLLRVILEGLIVALAYGFAEELLFRGWLFDELQRDYNLRVVIWATAVIFAVSHFIKPLPEIIRTSPQFFGLLLLALFLVCAKRWRRGRLGLSIGLHAGLLWGYYIINVGQLTKYSGVVPDWVTGVNRNPLAGLMGLVLLAVLALWMERKSRAIALVR</sequence>
<dbReference type="GO" id="GO:0008237">
    <property type="term" value="F:metallopeptidase activity"/>
    <property type="evidence" value="ECO:0007669"/>
    <property type="project" value="UniProtKB-KW"/>
</dbReference>
<keyword evidence="1" id="KW-0812">Transmembrane</keyword>
<comment type="caution">
    <text evidence="3">The sequence shown here is derived from an EMBL/GenBank/DDBJ whole genome shotgun (WGS) entry which is preliminary data.</text>
</comment>
<keyword evidence="3" id="KW-0378">Hydrolase</keyword>
<dbReference type="Proteomes" id="UP001526143">
    <property type="component" value="Unassembled WGS sequence"/>
</dbReference>
<keyword evidence="4" id="KW-1185">Reference proteome</keyword>
<dbReference type="PANTHER" id="PTHR39430:SF1">
    <property type="entry name" value="PROTEASE"/>
    <property type="match status" value="1"/>
</dbReference>
<feature type="transmembrane region" description="Helical" evidence="1">
    <location>
        <begin position="182"/>
        <end position="202"/>
    </location>
</feature>
<keyword evidence="1" id="KW-0472">Membrane</keyword>
<feature type="transmembrane region" description="Helical" evidence="1">
    <location>
        <begin position="90"/>
        <end position="116"/>
    </location>
</feature>
<dbReference type="RefSeq" id="WP_263748367.1">
    <property type="nucleotide sequence ID" value="NZ_JAOWRF010000354.1"/>
</dbReference>
<feature type="transmembrane region" description="Helical" evidence="1">
    <location>
        <begin position="44"/>
        <end position="64"/>
    </location>
</feature>
<dbReference type="Pfam" id="PF02517">
    <property type="entry name" value="Rce1-like"/>
    <property type="match status" value="1"/>
</dbReference>
<dbReference type="EMBL" id="JAOWRF010000354">
    <property type="protein sequence ID" value="MCV3216709.1"/>
    <property type="molecule type" value="Genomic_DNA"/>
</dbReference>
<keyword evidence="1" id="KW-1133">Transmembrane helix</keyword>
<feature type="transmembrane region" description="Helical" evidence="1">
    <location>
        <begin position="247"/>
        <end position="266"/>
    </location>
</feature>
<feature type="transmembrane region" description="Helical" evidence="1">
    <location>
        <begin position="209"/>
        <end position="227"/>
    </location>
</feature>
<evidence type="ECO:0000259" key="2">
    <source>
        <dbReference type="Pfam" id="PF02517"/>
    </source>
</evidence>
<dbReference type="PANTHER" id="PTHR39430">
    <property type="entry name" value="MEMBRANE-ASSOCIATED PROTEASE-RELATED"/>
    <property type="match status" value="1"/>
</dbReference>
<keyword evidence="3" id="KW-0482">Metalloprotease</keyword>
<feature type="domain" description="CAAX prenyl protease 2/Lysostaphin resistance protein A-like" evidence="2">
    <location>
        <begin position="127"/>
        <end position="219"/>
    </location>
</feature>
<gene>
    <name evidence="3" type="ORF">OGM63_24930</name>
</gene>